<accession>A0A8H3WJG5</accession>
<reference evidence="1 2" key="1">
    <citation type="submission" date="2019-12" db="EMBL/GenBank/DDBJ databases">
        <title>A genome sequence resource for the geographically widespread anthracnose pathogen Colletotrichum asianum.</title>
        <authorList>
            <person name="Meng Y."/>
        </authorList>
    </citation>
    <scope>NUCLEOTIDE SEQUENCE [LARGE SCALE GENOMIC DNA]</scope>
    <source>
        <strain evidence="1 2">ICMP 18580</strain>
    </source>
</reference>
<dbReference type="InterPro" id="IPR029044">
    <property type="entry name" value="Nucleotide-diphossugar_trans"/>
</dbReference>
<gene>
    <name evidence="1" type="ORF">GQ607_004441</name>
</gene>
<evidence type="ECO:0000313" key="1">
    <source>
        <dbReference type="EMBL" id="KAF0328289.1"/>
    </source>
</evidence>
<dbReference type="InterPro" id="IPR008441">
    <property type="entry name" value="AfumC-like_glycosyl_Trfase"/>
</dbReference>
<keyword evidence="2" id="KW-1185">Reference proteome</keyword>
<sequence length="410" mass="46847">MGSLSNERKFSIPEKYRDSLEISDFVDTRSEDEILKRLSQHVPVTSEKNIWAFWDTGLMNTPPWARRNVVDWVRICGPDWTVRVLDNVPESPNYVLKYLPADLFPNAFVDRTMKGPWAGQHSADFIRGAALYTYGGVCMDVGSILIRHIDRICWDELVNANTPYQIALPLIYDQVWANHFIAARKGDPFIKLWHDLIIHIWTGRKESSGMLSHPLLEFAKDETFEVVDNANLTWDWKVSPQTAMEYIWQVLAWVRLCLTNDAGDGFSGTDYWCDKVLVFDTVCEDWPGEMILGFAGSGQKLLDILAMPVDGERHYLESEQYKLAEEVVWTILTSASLQKVTRAKGLTHSPHLGTLWDLPENIGKDQAPGTFADLLRYGSVHFRQTRETIATLEPPRPIDDNMLNKGLFEV</sequence>
<name>A0A8H3WJG5_9PEZI</name>
<comment type="caution">
    <text evidence="1">The sequence shown here is derived from an EMBL/GenBank/DDBJ whole genome shotgun (WGS) entry which is preliminary data.</text>
</comment>
<organism evidence="1 2">
    <name type="scientific">Colletotrichum asianum</name>
    <dbReference type="NCBI Taxonomy" id="702518"/>
    <lineage>
        <taxon>Eukaryota</taxon>
        <taxon>Fungi</taxon>
        <taxon>Dikarya</taxon>
        <taxon>Ascomycota</taxon>
        <taxon>Pezizomycotina</taxon>
        <taxon>Sordariomycetes</taxon>
        <taxon>Hypocreomycetidae</taxon>
        <taxon>Glomerellales</taxon>
        <taxon>Glomerellaceae</taxon>
        <taxon>Colletotrichum</taxon>
        <taxon>Colletotrichum gloeosporioides species complex</taxon>
    </lineage>
</organism>
<dbReference type="Pfam" id="PF05704">
    <property type="entry name" value="Caps_synth"/>
    <property type="match status" value="1"/>
</dbReference>
<dbReference type="AlphaFoldDB" id="A0A8H3WJG5"/>
<dbReference type="GO" id="GO:0016757">
    <property type="term" value="F:glycosyltransferase activity"/>
    <property type="evidence" value="ECO:0007669"/>
    <property type="project" value="InterPro"/>
</dbReference>
<dbReference type="Proteomes" id="UP000434172">
    <property type="component" value="Unassembled WGS sequence"/>
</dbReference>
<evidence type="ECO:0000313" key="2">
    <source>
        <dbReference type="Proteomes" id="UP000434172"/>
    </source>
</evidence>
<dbReference type="Gene3D" id="3.90.550.20">
    <property type="match status" value="1"/>
</dbReference>
<dbReference type="SUPFAM" id="SSF53448">
    <property type="entry name" value="Nucleotide-diphospho-sugar transferases"/>
    <property type="match status" value="1"/>
</dbReference>
<dbReference type="EMBL" id="WOWK01000018">
    <property type="protein sequence ID" value="KAF0328289.1"/>
    <property type="molecule type" value="Genomic_DNA"/>
</dbReference>
<protein>
    <submittedName>
        <fullName evidence="1">Capsule polysaccharide biosynthesis protein</fullName>
    </submittedName>
</protein>
<dbReference type="OrthoDB" id="409543at2759"/>
<proteinExistence type="predicted"/>